<reference evidence="3" key="1">
    <citation type="journal article" date="2014" name="Proc. Natl. Acad. Sci. U.S.A.">
        <title>Extensive sampling of basidiomycete genomes demonstrates inadequacy of the white-rot/brown-rot paradigm for wood decay fungi.</title>
        <authorList>
            <person name="Riley R."/>
            <person name="Salamov A.A."/>
            <person name="Brown D.W."/>
            <person name="Nagy L.G."/>
            <person name="Floudas D."/>
            <person name="Held B.W."/>
            <person name="Levasseur A."/>
            <person name="Lombard V."/>
            <person name="Morin E."/>
            <person name="Otillar R."/>
            <person name="Lindquist E.A."/>
            <person name="Sun H."/>
            <person name="LaButti K.M."/>
            <person name="Schmutz J."/>
            <person name="Jabbour D."/>
            <person name="Luo H."/>
            <person name="Baker S.E."/>
            <person name="Pisabarro A.G."/>
            <person name="Walton J.D."/>
            <person name="Blanchette R.A."/>
            <person name="Henrissat B."/>
            <person name="Martin F."/>
            <person name="Cullen D."/>
            <person name="Hibbett D.S."/>
            <person name="Grigoriev I.V."/>
        </authorList>
    </citation>
    <scope>NUCLEOTIDE SEQUENCE [LARGE SCALE GENOMIC DNA]</scope>
    <source>
        <strain evidence="3">CBS 339.88</strain>
    </source>
</reference>
<dbReference type="InterPro" id="IPR006073">
    <property type="entry name" value="GTP-bd"/>
</dbReference>
<dbReference type="Gene3D" id="3.40.50.300">
    <property type="entry name" value="P-loop containing nucleotide triphosphate hydrolases"/>
    <property type="match status" value="1"/>
</dbReference>
<proteinExistence type="predicted"/>
<dbReference type="SUPFAM" id="SSF52540">
    <property type="entry name" value="P-loop containing nucleoside triphosphate hydrolases"/>
    <property type="match status" value="1"/>
</dbReference>
<accession>A0A067TAX5</accession>
<evidence type="ECO:0000313" key="3">
    <source>
        <dbReference type="Proteomes" id="UP000027222"/>
    </source>
</evidence>
<gene>
    <name evidence="2" type="ORF">GALMADRAFT_208830</name>
</gene>
<name>A0A067TAX5_GALM3</name>
<dbReference type="Pfam" id="PF01926">
    <property type="entry name" value="MMR_HSR1"/>
    <property type="match status" value="1"/>
</dbReference>
<dbReference type="GO" id="GO:0005525">
    <property type="term" value="F:GTP binding"/>
    <property type="evidence" value="ECO:0007669"/>
    <property type="project" value="InterPro"/>
</dbReference>
<dbReference type="InterPro" id="IPR027417">
    <property type="entry name" value="P-loop_NTPase"/>
</dbReference>
<dbReference type="HOGENOM" id="CLU_633191_0_0_1"/>
<dbReference type="Proteomes" id="UP000027222">
    <property type="component" value="Unassembled WGS sequence"/>
</dbReference>
<dbReference type="OrthoDB" id="8954335at2759"/>
<protein>
    <recommendedName>
        <fullName evidence="1">G domain-containing protein</fullName>
    </recommendedName>
</protein>
<dbReference type="AlphaFoldDB" id="A0A067TAX5"/>
<dbReference type="CDD" id="cd00882">
    <property type="entry name" value="Ras_like_GTPase"/>
    <property type="match status" value="1"/>
</dbReference>
<organism evidence="2 3">
    <name type="scientific">Galerina marginata (strain CBS 339.88)</name>
    <dbReference type="NCBI Taxonomy" id="685588"/>
    <lineage>
        <taxon>Eukaryota</taxon>
        <taxon>Fungi</taxon>
        <taxon>Dikarya</taxon>
        <taxon>Basidiomycota</taxon>
        <taxon>Agaricomycotina</taxon>
        <taxon>Agaricomycetes</taxon>
        <taxon>Agaricomycetidae</taxon>
        <taxon>Agaricales</taxon>
        <taxon>Agaricineae</taxon>
        <taxon>Strophariaceae</taxon>
        <taxon>Galerina</taxon>
    </lineage>
</organism>
<evidence type="ECO:0000259" key="1">
    <source>
        <dbReference type="Pfam" id="PF01926"/>
    </source>
</evidence>
<sequence>MKSKGKNTDIVIPVMGATGAGKSFFINTALRKNQMRVGRDLASCTAELGLAYVKSDRYPERQIVLVDTPGFDDTHELDFAILEKIAIWLKKSYQDGATMGGVIYLHDITAPRFTGTAKRNLHMFRNMCGEDVLAHVVLGTTKWALNVPDSDRRHRQLESDFWKPLTDNGALVRRFRDTYESAWDFIHTILSRKVQQELAGTIFLIQKELVDKKLTLPETRAAEELRYTLQEVIAIQKKMQSLGAGGDEDAQVQQEAREKVNLLMTQLKKLKIPFSPREKQLRDEDSEQKVPGVGDGNQRCCGASVLWAGSTLKGKVRDAKLHLPRVYCVGNPPGFPFVTKDMWRRIGGVGTDSVLESSLYAEGRRNNGMGYGREFSSTVAKNEFLLTSHDLNSSIAIYPSAIRVQRRIQKVAKNVRIVEYHSVTADLLRPTRP</sequence>
<evidence type="ECO:0000313" key="2">
    <source>
        <dbReference type="EMBL" id="KDR79477.1"/>
    </source>
</evidence>
<keyword evidence="3" id="KW-1185">Reference proteome</keyword>
<feature type="domain" description="G" evidence="1">
    <location>
        <begin position="14"/>
        <end position="95"/>
    </location>
</feature>
<dbReference type="EMBL" id="KL142373">
    <property type="protein sequence ID" value="KDR79477.1"/>
    <property type="molecule type" value="Genomic_DNA"/>
</dbReference>